<dbReference type="Proteomes" id="UP000276133">
    <property type="component" value="Unassembled WGS sequence"/>
</dbReference>
<comment type="caution">
    <text evidence="1">The sequence shown here is derived from an EMBL/GenBank/DDBJ whole genome shotgun (WGS) entry which is preliminary data.</text>
</comment>
<dbReference type="EMBL" id="REGN01000677">
    <property type="protein sequence ID" value="RNA40097.1"/>
    <property type="molecule type" value="Genomic_DNA"/>
</dbReference>
<name>A0A3M7SWN9_BRAPC</name>
<protein>
    <submittedName>
        <fullName evidence="1">Uncharacterized protein</fullName>
    </submittedName>
</protein>
<dbReference type="AlphaFoldDB" id="A0A3M7SWN9"/>
<evidence type="ECO:0000313" key="1">
    <source>
        <dbReference type="EMBL" id="RNA40097.1"/>
    </source>
</evidence>
<proteinExistence type="predicted"/>
<gene>
    <name evidence="1" type="ORF">BpHYR1_005988</name>
</gene>
<organism evidence="1 2">
    <name type="scientific">Brachionus plicatilis</name>
    <name type="common">Marine rotifer</name>
    <name type="synonym">Brachionus muelleri</name>
    <dbReference type="NCBI Taxonomy" id="10195"/>
    <lineage>
        <taxon>Eukaryota</taxon>
        <taxon>Metazoa</taxon>
        <taxon>Spiralia</taxon>
        <taxon>Gnathifera</taxon>
        <taxon>Rotifera</taxon>
        <taxon>Eurotatoria</taxon>
        <taxon>Monogononta</taxon>
        <taxon>Pseudotrocha</taxon>
        <taxon>Ploima</taxon>
        <taxon>Brachionidae</taxon>
        <taxon>Brachionus</taxon>
    </lineage>
</organism>
<accession>A0A3M7SWN9</accession>
<reference evidence="1 2" key="1">
    <citation type="journal article" date="2018" name="Sci. Rep.">
        <title>Genomic signatures of local adaptation to the degree of environmental predictability in rotifers.</title>
        <authorList>
            <person name="Franch-Gras L."/>
            <person name="Hahn C."/>
            <person name="Garcia-Roger E.M."/>
            <person name="Carmona M.J."/>
            <person name="Serra M."/>
            <person name="Gomez A."/>
        </authorList>
    </citation>
    <scope>NUCLEOTIDE SEQUENCE [LARGE SCALE GENOMIC DNA]</scope>
    <source>
        <strain evidence="1">HYR1</strain>
    </source>
</reference>
<evidence type="ECO:0000313" key="2">
    <source>
        <dbReference type="Proteomes" id="UP000276133"/>
    </source>
</evidence>
<sequence length="74" mass="8609">MDNGTLYSAPPFRRKPQGTAGLSRVIVVCMLKRKSTARKCRVCRAKFYRQLWNRFCAEFDLRGSNRLAELERLA</sequence>
<keyword evidence="2" id="KW-1185">Reference proteome</keyword>